<sequence length="114" mass="11951">MGITQHKDIEEGDNKSHQDHLKEPFIDNTSKNVTETDQNGSIMMTLLSTVVAVCGSTEFGVCVGFSAPTQSAICDELNLSVAEYSLFGSIITLGGMLGAITSGGIADKIGRKGV</sequence>
<reference evidence="1 2" key="2">
    <citation type="journal article" date="2022" name="Mol. Ecol. Resour.">
        <title>The genomes of chicory, endive, great burdock and yacon provide insights into Asteraceae paleo-polyploidization history and plant inulin production.</title>
        <authorList>
            <person name="Fan W."/>
            <person name="Wang S."/>
            <person name="Wang H."/>
            <person name="Wang A."/>
            <person name="Jiang F."/>
            <person name="Liu H."/>
            <person name="Zhao H."/>
            <person name="Xu D."/>
            <person name="Zhang Y."/>
        </authorList>
    </citation>
    <scope>NUCLEOTIDE SEQUENCE [LARGE SCALE GENOMIC DNA]</scope>
    <source>
        <strain evidence="2">cv. Yunnan</strain>
        <tissue evidence="1">Leaves</tissue>
    </source>
</reference>
<dbReference type="EMBL" id="CM042041">
    <property type="protein sequence ID" value="KAI3713793.1"/>
    <property type="molecule type" value="Genomic_DNA"/>
</dbReference>
<keyword evidence="2" id="KW-1185">Reference proteome</keyword>
<organism evidence="1 2">
    <name type="scientific">Smallanthus sonchifolius</name>
    <dbReference type="NCBI Taxonomy" id="185202"/>
    <lineage>
        <taxon>Eukaryota</taxon>
        <taxon>Viridiplantae</taxon>
        <taxon>Streptophyta</taxon>
        <taxon>Embryophyta</taxon>
        <taxon>Tracheophyta</taxon>
        <taxon>Spermatophyta</taxon>
        <taxon>Magnoliopsida</taxon>
        <taxon>eudicotyledons</taxon>
        <taxon>Gunneridae</taxon>
        <taxon>Pentapetalae</taxon>
        <taxon>asterids</taxon>
        <taxon>campanulids</taxon>
        <taxon>Asterales</taxon>
        <taxon>Asteraceae</taxon>
        <taxon>Asteroideae</taxon>
        <taxon>Heliantheae alliance</taxon>
        <taxon>Millerieae</taxon>
        <taxon>Smallanthus</taxon>
    </lineage>
</organism>
<dbReference type="Proteomes" id="UP001056120">
    <property type="component" value="Linkage Group LG24"/>
</dbReference>
<protein>
    <submittedName>
        <fullName evidence="1">Uncharacterized protein</fullName>
    </submittedName>
</protein>
<name>A0ACB9AWQ9_9ASTR</name>
<evidence type="ECO:0000313" key="2">
    <source>
        <dbReference type="Proteomes" id="UP001056120"/>
    </source>
</evidence>
<accession>A0ACB9AWQ9</accession>
<proteinExistence type="predicted"/>
<reference evidence="2" key="1">
    <citation type="journal article" date="2022" name="Mol. Ecol. Resour.">
        <title>The genomes of chicory, endive, great burdock and yacon provide insights into Asteraceae palaeo-polyploidization history and plant inulin production.</title>
        <authorList>
            <person name="Fan W."/>
            <person name="Wang S."/>
            <person name="Wang H."/>
            <person name="Wang A."/>
            <person name="Jiang F."/>
            <person name="Liu H."/>
            <person name="Zhao H."/>
            <person name="Xu D."/>
            <person name="Zhang Y."/>
        </authorList>
    </citation>
    <scope>NUCLEOTIDE SEQUENCE [LARGE SCALE GENOMIC DNA]</scope>
    <source>
        <strain evidence="2">cv. Yunnan</strain>
    </source>
</reference>
<gene>
    <name evidence="1" type="ORF">L1987_72379</name>
</gene>
<evidence type="ECO:0000313" key="1">
    <source>
        <dbReference type="EMBL" id="KAI3713793.1"/>
    </source>
</evidence>
<comment type="caution">
    <text evidence="1">The sequence shown here is derived from an EMBL/GenBank/DDBJ whole genome shotgun (WGS) entry which is preliminary data.</text>
</comment>